<dbReference type="RefSeq" id="WP_209023867.1">
    <property type="nucleotide sequence ID" value="NZ_JAATIT010000006.1"/>
</dbReference>
<proteinExistence type="predicted"/>
<dbReference type="EMBL" id="JAATIT010000006">
    <property type="protein sequence ID" value="NJB91390.1"/>
    <property type="molecule type" value="Genomic_DNA"/>
</dbReference>
<accession>A0A7X5XU71</accession>
<dbReference type="Gene3D" id="3.40.830.10">
    <property type="entry name" value="LigB-like"/>
    <property type="match status" value="1"/>
</dbReference>
<keyword evidence="4" id="KW-1185">Reference proteome</keyword>
<sequence>MVLAHLYPEADVPVVQLSINALRPLSYQLAARLASLRGRGVMILASGNVVHNLGEVQWKRPDAAFDWAERFGDAVAAQLADAPGDILKLCEHPDYARPVPTPGRQGGGGEEIRRGAQGFQRRPDRPQISFRSRDFRVGTCRGSFAAASAGQLFEVPCGPCYRLSHVVREASSLSCPRRLPAHAPSGLGAPPLRLSVDGRPEARPQDPLAVPFP</sequence>
<dbReference type="SUPFAM" id="SSF53213">
    <property type="entry name" value="LigB-like"/>
    <property type="match status" value="1"/>
</dbReference>
<feature type="region of interest" description="Disordered" evidence="2">
    <location>
        <begin position="181"/>
        <end position="213"/>
    </location>
</feature>
<keyword evidence="1" id="KW-0560">Oxidoreductase</keyword>
<organism evidence="3 4">
    <name type="scientific">Sphingopyxis italica</name>
    <dbReference type="NCBI Taxonomy" id="1129133"/>
    <lineage>
        <taxon>Bacteria</taxon>
        <taxon>Pseudomonadati</taxon>
        <taxon>Pseudomonadota</taxon>
        <taxon>Alphaproteobacteria</taxon>
        <taxon>Sphingomonadales</taxon>
        <taxon>Sphingomonadaceae</taxon>
        <taxon>Sphingopyxis</taxon>
    </lineage>
</organism>
<evidence type="ECO:0008006" key="5">
    <source>
        <dbReference type="Google" id="ProtNLM"/>
    </source>
</evidence>
<name>A0A7X5XU71_9SPHN</name>
<evidence type="ECO:0000313" key="4">
    <source>
        <dbReference type="Proteomes" id="UP000535078"/>
    </source>
</evidence>
<dbReference type="PANTHER" id="PTHR30096">
    <property type="entry name" value="4,5-DOPA DIOXYGENASE EXTRADIOL-LIKE PROTEIN"/>
    <property type="match status" value="1"/>
</dbReference>
<protein>
    <recommendedName>
        <fullName evidence="5">Extradiol ring-cleavage dioxygenase class III enzyme subunit B domain-containing protein</fullName>
    </recommendedName>
</protein>
<comment type="caution">
    <text evidence="3">The sequence shown here is derived from an EMBL/GenBank/DDBJ whole genome shotgun (WGS) entry which is preliminary data.</text>
</comment>
<dbReference type="GO" id="GO:0016491">
    <property type="term" value="F:oxidoreductase activity"/>
    <property type="evidence" value="ECO:0007669"/>
    <property type="project" value="UniProtKB-KW"/>
</dbReference>
<evidence type="ECO:0000256" key="2">
    <source>
        <dbReference type="SAM" id="MobiDB-lite"/>
    </source>
</evidence>
<evidence type="ECO:0000256" key="1">
    <source>
        <dbReference type="ARBA" id="ARBA00023002"/>
    </source>
</evidence>
<dbReference type="PANTHER" id="PTHR30096:SF0">
    <property type="entry name" value="4,5-DOPA DIOXYGENASE EXTRADIOL-LIKE PROTEIN"/>
    <property type="match status" value="1"/>
</dbReference>
<reference evidence="3 4" key="1">
    <citation type="submission" date="2020-03" db="EMBL/GenBank/DDBJ databases">
        <title>Genomic Encyclopedia of Type Strains, Phase IV (KMG-IV): sequencing the most valuable type-strain genomes for metagenomic binning, comparative biology and taxonomic classification.</title>
        <authorList>
            <person name="Goeker M."/>
        </authorList>
    </citation>
    <scope>NUCLEOTIDE SEQUENCE [LARGE SCALE GENOMIC DNA]</scope>
    <source>
        <strain evidence="3 4">DSM 25229</strain>
    </source>
</reference>
<gene>
    <name evidence="3" type="ORF">GGR90_003601</name>
</gene>
<feature type="region of interest" description="Disordered" evidence="2">
    <location>
        <begin position="97"/>
        <end position="123"/>
    </location>
</feature>
<dbReference type="Proteomes" id="UP000535078">
    <property type="component" value="Unassembled WGS sequence"/>
</dbReference>
<evidence type="ECO:0000313" key="3">
    <source>
        <dbReference type="EMBL" id="NJB91390.1"/>
    </source>
</evidence>
<dbReference type="AlphaFoldDB" id="A0A7X5XU71"/>